<evidence type="ECO:0000256" key="5">
    <source>
        <dbReference type="ARBA" id="ARBA00022617"/>
    </source>
</evidence>
<evidence type="ECO:0000256" key="15">
    <source>
        <dbReference type="SAM" id="Phobius"/>
    </source>
</evidence>
<evidence type="ECO:0000256" key="3">
    <source>
        <dbReference type="ARBA" id="ARBA00004406"/>
    </source>
</evidence>
<dbReference type="GO" id="GO:0020037">
    <property type="term" value="F:heme binding"/>
    <property type="evidence" value="ECO:0007669"/>
    <property type="project" value="InterPro"/>
</dbReference>
<dbReference type="GO" id="GO:0005506">
    <property type="term" value="F:iron ion binding"/>
    <property type="evidence" value="ECO:0007669"/>
    <property type="project" value="InterPro"/>
</dbReference>
<evidence type="ECO:0000256" key="13">
    <source>
        <dbReference type="PIRSR" id="PIRSR602402-1"/>
    </source>
</evidence>
<dbReference type="PANTHER" id="PTHR24292:SF54">
    <property type="entry name" value="CYP9F3-RELATED"/>
    <property type="match status" value="1"/>
</dbReference>
<keyword evidence="11 14" id="KW-0503">Monooxygenase</keyword>
<comment type="cofactor">
    <cofactor evidence="1 13">
        <name>heme</name>
        <dbReference type="ChEBI" id="CHEBI:30413"/>
    </cofactor>
</comment>
<keyword evidence="6 13" id="KW-0479">Metal-binding</keyword>
<comment type="similarity">
    <text evidence="4 14">Belongs to the cytochrome P450 family.</text>
</comment>
<evidence type="ECO:0000256" key="10">
    <source>
        <dbReference type="ARBA" id="ARBA00023004"/>
    </source>
</evidence>
<dbReference type="PROSITE" id="PS00086">
    <property type="entry name" value="CYTOCHROME_P450"/>
    <property type="match status" value="1"/>
</dbReference>
<protein>
    <recommendedName>
        <fullName evidence="18">Cytochrome P450</fullName>
    </recommendedName>
</protein>
<keyword evidence="12 15" id="KW-0472">Membrane</keyword>
<evidence type="ECO:0000256" key="12">
    <source>
        <dbReference type="ARBA" id="ARBA00023136"/>
    </source>
</evidence>
<dbReference type="GO" id="GO:0016705">
    <property type="term" value="F:oxidoreductase activity, acting on paired donors, with incorporation or reduction of molecular oxygen"/>
    <property type="evidence" value="ECO:0007669"/>
    <property type="project" value="InterPro"/>
</dbReference>
<reference evidence="16 17" key="1">
    <citation type="submission" date="2020-08" db="EMBL/GenBank/DDBJ databases">
        <title>Aphidius gifuensis genome sequencing and assembly.</title>
        <authorList>
            <person name="Du Z."/>
        </authorList>
    </citation>
    <scope>NUCLEOTIDE SEQUENCE [LARGE SCALE GENOMIC DNA]</scope>
    <source>
        <strain evidence="16">YNYX2018</strain>
        <tissue evidence="16">Adults</tissue>
    </source>
</reference>
<dbReference type="Pfam" id="PF00067">
    <property type="entry name" value="p450"/>
    <property type="match status" value="1"/>
</dbReference>
<keyword evidence="15" id="KW-1133">Transmembrane helix</keyword>
<dbReference type="SUPFAM" id="SSF48264">
    <property type="entry name" value="Cytochrome P450"/>
    <property type="match status" value="1"/>
</dbReference>
<evidence type="ECO:0000256" key="6">
    <source>
        <dbReference type="ARBA" id="ARBA00022723"/>
    </source>
</evidence>
<sequence length="530" mass="61319">MNFNSVEIFIGVVSIIIGIYYYLTANFNFWKLRGVPGPKPIPLVGNIYDLLSLKSSMGCYLKKIYDNNYWRNEKFVGIFTTSEPVLILKDLDLIKTVLIKDFNFFTDRGVEFNEKVEPFGAHLFNLEPKRWRPLRTKLTPVFTSGKLREMFYLLNECADQLNDYLNKFNDKIVDMREISARFTTDVIGVCAFGLQANSLADDDSIFRKMGKRIFSFDFKATIKNRLRSFAPFLFRYFGKYVADNVLNNFFVNLTVDTMNYRKDNDIIRHDFIDLLKTLRDEPIKIGDIELTDTLLAAQLFVFFIAGFETSSSTMSNCLLELGMNHQLRDKLRREIKNELDNADGKITYEGIKNMKYLDKIIKETLRKYPPVTTLMRKSTATYTLAGTNVTIPTGTKVWIPIYAIQRDPTYFPNPNEFDPERFNDAAVKNRHPMSFLSFGDGPRNCIGNYIYKKKKYLTKVYCNNINLNLCKIPGARFGSMQTKVGIVKILEKYTIDICDKTDKDFKINPRGFLLTPQNGIFLKITKTPIV</sequence>
<evidence type="ECO:0000313" key="17">
    <source>
        <dbReference type="Proteomes" id="UP000639338"/>
    </source>
</evidence>
<evidence type="ECO:0000256" key="2">
    <source>
        <dbReference type="ARBA" id="ARBA00004174"/>
    </source>
</evidence>
<keyword evidence="15" id="KW-0812">Transmembrane</keyword>
<evidence type="ECO:0000256" key="8">
    <source>
        <dbReference type="ARBA" id="ARBA00022848"/>
    </source>
</evidence>
<keyword evidence="7" id="KW-0256">Endoplasmic reticulum</keyword>
<feature type="binding site" description="axial binding residue" evidence="13">
    <location>
        <position position="445"/>
    </location>
    <ligand>
        <name>heme</name>
        <dbReference type="ChEBI" id="CHEBI:30413"/>
    </ligand>
    <ligandPart>
        <name>Fe</name>
        <dbReference type="ChEBI" id="CHEBI:18248"/>
    </ligandPart>
</feature>
<name>A0A834XW02_APHGI</name>
<evidence type="ECO:0000256" key="1">
    <source>
        <dbReference type="ARBA" id="ARBA00001971"/>
    </source>
</evidence>
<feature type="transmembrane region" description="Helical" evidence="15">
    <location>
        <begin position="6"/>
        <end position="23"/>
    </location>
</feature>
<dbReference type="FunFam" id="1.10.630.10:FF:000042">
    <property type="entry name" value="Cytochrome P450"/>
    <property type="match status" value="1"/>
</dbReference>
<keyword evidence="8" id="KW-0492">Microsome</keyword>
<proteinExistence type="inferred from homology"/>
<accession>A0A834XW02</accession>
<dbReference type="EMBL" id="JACMRX010000003">
    <property type="protein sequence ID" value="KAF7993533.1"/>
    <property type="molecule type" value="Genomic_DNA"/>
</dbReference>
<dbReference type="Gene3D" id="1.10.630.10">
    <property type="entry name" value="Cytochrome P450"/>
    <property type="match status" value="1"/>
</dbReference>
<dbReference type="InterPro" id="IPR002402">
    <property type="entry name" value="Cyt_P450_E_grp-II"/>
</dbReference>
<dbReference type="CDD" id="cd11056">
    <property type="entry name" value="CYP6-like"/>
    <property type="match status" value="1"/>
</dbReference>
<keyword evidence="5 13" id="KW-0349">Heme</keyword>
<dbReference type="PRINTS" id="PR00385">
    <property type="entry name" value="P450"/>
</dbReference>
<evidence type="ECO:0000256" key="11">
    <source>
        <dbReference type="ARBA" id="ARBA00023033"/>
    </source>
</evidence>
<dbReference type="PANTHER" id="PTHR24292">
    <property type="entry name" value="CYTOCHROME P450"/>
    <property type="match status" value="1"/>
</dbReference>
<evidence type="ECO:0008006" key="18">
    <source>
        <dbReference type="Google" id="ProtNLM"/>
    </source>
</evidence>
<evidence type="ECO:0000256" key="14">
    <source>
        <dbReference type="RuleBase" id="RU000461"/>
    </source>
</evidence>
<gene>
    <name evidence="16" type="ORF">HCN44_010128</name>
</gene>
<dbReference type="InterPro" id="IPR017972">
    <property type="entry name" value="Cyt_P450_CS"/>
</dbReference>
<dbReference type="PRINTS" id="PR00464">
    <property type="entry name" value="EP450II"/>
</dbReference>
<evidence type="ECO:0000313" key="16">
    <source>
        <dbReference type="EMBL" id="KAF7993533.1"/>
    </source>
</evidence>
<organism evidence="16 17">
    <name type="scientific">Aphidius gifuensis</name>
    <name type="common">Parasitoid wasp</name>
    <dbReference type="NCBI Taxonomy" id="684658"/>
    <lineage>
        <taxon>Eukaryota</taxon>
        <taxon>Metazoa</taxon>
        <taxon>Ecdysozoa</taxon>
        <taxon>Arthropoda</taxon>
        <taxon>Hexapoda</taxon>
        <taxon>Insecta</taxon>
        <taxon>Pterygota</taxon>
        <taxon>Neoptera</taxon>
        <taxon>Endopterygota</taxon>
        <taxon>Hymenoptera</taxon>
        <taxon>Apocrita</taxon>
        <taxon>Ichneumonoidea</taxon>
        <taxon>Braconidae</taxon>
        <taxon>Aphidiinae</taxon>
        <taxon>Aphidius</taxon>
    </lineage>
</organism>
<evidence type="ECO:0000256" key="7">
    <source>
        <dbReference type="ARBA" id="ARBA00022824"/>
    </source>
</evidence>
<evidence type="ECO:0000256" key="9">
    <source>
        <dbReference type="ARBA" id="ARBA00023002"/>
    </source>
</evidence>
<dbReference type="InterPro" id="IPR001128">
    <property type="entry name" value="Cyt_P450"/>
</dbReference>
<keyword evidence="17" id="KW-1185">Reference proteome</keyword>
<dbReference type="InterPro" id="IPR050476">
    <property type="entry name" value="Insect_CytP450_Detox"/>
</dbReference>
<keyword evidence="10 13" id="KW-0408">Iron</keyword>
<comment type="caution">
    <text evidence="16">The sequence shown here is derived from an EMBL/GenBank/DDBJ whole genome shotgun (WGS) entry which is preliminary data.</text>
</comment>
<dbReference type="OrthoDB" id="2789670at2759"/>
<evidence type="ECO:0000256" key="4">
    <source>
        <dbReference type="ARBA" id="ARBA00010617"/>
    </source>
</evidence>
<dbReference type="Proteomes" id="UP000639338">
    <property type="component" value="Unassembled WGS sequence"/>
</dbReference>
<keyword evidence="9 14" id="KW-0560">Oxidoreductase</keyword>
<dbReference type="GO" id="GO:0004497">
    <property type="term" value="F:monooxygenase activity"/>
    <property type="evidence" value="ECO:0007669"/>
    <property type="project" value="UniProtKB-KW"/>
</dbReference>
<dbReference type="AlphaFoldDB" id="A0A834XW02"/>
<comment type="subcellular location">
    <subcellularLocation>
        <location evidence="3">Endoplasmic reticulum membrane</location>
        <topology evidence="3">Peripheral membrane protein</topology>
    </subcellularLocation>
    <subcellularLocation>
        <location evidence="2">Microsome membrane</location>
        <topology evidence="2">Peripheral membrane protein</topology>
    </subcellularLocation>
</comment>
<dbReference type="GO" id="GO:0005789">
    <property type="term" value="C:endoplasmic reticulum membrane"/>
    <property type="evidence" value="ECO:0007669"/>
    <property type="project" value="UniProtKB-SubCell"/>
</dbReference>
<dbReference type="InterPro" id="IPR036396">
    <property type="entry name" value="Cyt_P450_sf"/>
</dbReference>